<dbReference type="CDD" id="cd20557">
    <property type="entry name" value="CYCLIN_ScPCL1-like"/>
    <property type="match status" value="1"/>
</dbReference>
<dbReference type="GO" id="GO:0019901">
    <property type="term" value="F:protein kinase binding"/>
    <property type="evidence" value="ECO:0007669"/>
    <property type="project" value="InterPro"/>
</dbReference>
<dbReference type="AlphaFoldDB" id="A0A7G2CHU3"/>
<name>A0A7G2CHU3_9TRYP</name>
<evidence type="ECO:0000256" key="1">
    <source>
        <dbReference type="SAM" id="MobiDB-lite"/>
    </source>
</evidence>
<evidence type="ECO:0000313" key="2">
    <source>
        <dbReference type="EMBL" id="CAD2217782.1"/>
    </source>
</evidence>
<organism evidence="2 3">
    <name type="scientific">Angomonas deanei</name>
    <dbReference type="NCBI Taxonomy" id="59799"/>
    <lineage>
        <taxon>Eukaryota</taxon>
        <taxon>Discoba</taxon>
        <taxon>Euglenozoa</taxon>
        <taxon>Kinetoplastea</taxon>
        <taxon>Metakinetoplastina</taxon>
        <taxon>Trypanosomatida</taxon>
        <taxon>Trypanosomatidae</taxon>
        <taxon>Strigomonadinae</taxon>
        <taxon>Angomonas</taxon>
    </lineage>
</organism>
<dbReference type="InterPro" id="IPR013922">
    <property type="entry name" value="Cyclin_PHO80-like"/>
</dbReference>
<accession>A0A7G2CHU3</accession>
<protein>
    <submittedName>
        <fullName evidence="2">Cyclin, putative</fullName>
    </submittedName>
</protein>
<sequence length="430" mass="47995">MYPAYPETVHNLMDVLGKVLDGKGAAAPMMLVAALSYLSKIVSRCTDEDGSITQSNWYRMTLMAVLCGTKMYNEYTTRRLNKLFALASSIPLKEINTLEVNFLYLLDFSLIVEEKDVQMWVDWMGRIAAQHNLPHPLGDLTMMEIDKFAPSRDTTEPREESLISGADWQTPSMMGSVVDDRNDSEVVEGRLFSVVYGDGDPITPPDLRALSQLQDLAVSPDRSPAKDSPVSFFKCQKSSTATHKKVVPIAAKEPAPSVPAAKVDRSEPNPSRWGMLRSVKEVLSVSASLIAGRLQIISPQKNSVVSPVQPEEEEFVYDSLQANLNTSSTTREPLLKTEAALPILATAEGSSSFYPQEPPVAPYNPEEDEEGYYDEEGNYYYYDEEDYGYYDPAGVFHYYEEEPEEEEEVFEPTTPVMTRAPPRTHSPPAL</sequence>
<feature type="compositionally biased region" description="Acidic residues" evidence="1">
    <location>
        <begin position="401"/>
        <end position="410"/>
    </location>
</feature>
<dbReference type="Pfam" id="PF08613">
    <property type="entry name" value="Cyclin"/>
    <property type="match status" value="1"/>
</dbReference>
<reference evidence="2 3" key="1">
    <citation type="submission" date="2020-08" db="EMBL/GenBank/DDBJ databases">
        <authorList>
            <person name="Newling K."/>
            <person name="Davey J."/>
            <person name="Forrester S."/>
        </authorList>
    </citation>
    <scope>NUCLEOTIDE SEQUENCE [LARGE SCALE GENOMIC DNA]</scope>
    <source>
        <strain evidence="3">Crithidia deanei Carvalho (ATCC PRA-265)</strain>
    </source>
</reference>
<dbReference type="PANTHER" id="PTHR15615">
    <property type="match status" value="1"/>
</dbReference>
<dbReference type="EMBL" id="LR877153">
    <property type="protein sequence ID" value="CAD2217782.1"/>
    <property type="molecule type" value="Genomic_DNA"/>
</dbReference>
<evidence type="ECO:0000313" key="3">
    <source>
        <dbReference type="Proteomes" id="UP000515908"/>
    </source>
</evidence>
<dbReference type="PANTHER" id="PTHR15615:SF112">
    <property type="entry name" value="CYCLIN, PUTATIVE-RELATED"/>
    <property type="match status" value="1"/>
</dbReference>
<keyword evidence="3" id="KW-1185">Reference proteome</keyword>
<proteinExistence type="predicted"/>
<dbReference type="Gene3D" id="1.10.472.10">
    <property type="entry name" value="Cyclin-like"/>
    <property type="match status" value="1"/>
</dbReference>
<gene>
    <name evidence="2" type="ORF">ADEAN_000526200</name>
</gene>
<dbReference type="Proteomes" id="UP000515908">
    <property type="component" value="Chromosome 09"/>
</dbReference>
<feature type="region of interest" description="Disordered" evidence="1">
    <location>
        <begin position="401"/>
        <end position="430"/>
    </location>
</feature>
<dbReference type="VEuPathDB" id="TriTrypDB:ADEAN_000526200"/>